<name>A0ABU2C2R9_9BURK</name>
<keyword evidence="3" id="KW-1185">Reference proteome</keyword>
<feature type="signal peptide" evidence="1">
    <location>
        <begin position="1"/>
        <end position="19"/>
    </location>
</feature>
<keyword evidence="1" id="KW-0732">Signal</keyword>
<proteinExistence type="predicted"/>
<accession>A0ABU2C2R9</accession>
<dbReference type="RefSeq" id="WP_310369978.1">
    <property type="nucleotide sequence ID" value="NZ_JAVDXT010000001.1"/>
</dbReference>
<evidence type="ECO:0000256" key="1">
    <source>
        <dbReference type="SAM" id="SignalP"/>
    </source>
</evidence>
<reference evidence="2 3" key="1">
    <citation type="submission" date="2023-07" db="EMBL/GenBank/DDBJ databases">
        <title>Sorghum-associated microbial communities from plants grown in Nebraska, USA.</title>
        <authorList>
            <person name="Schachtman D."/>
        </authorList>
    </citation>
    <scope>NUCLEOTIDE SEQUENCE [LARGE SCALE GENOMIC DNA]</scope>
    <source>
        <strain evidence="2 3">BE313</strain>
    </source>
</reference>
<dbReference type="EMBL" id="JAVDXT010000001">
    <property type="protein sequence ID" value="MDR7375624.1"/>
    <property type="molecule type" value="Genomic_DNA"/>
</dbReference>
<dbReference type="Proteomes" id="UP001180487">
    <property type="component" value="Unassembled WGS sequence"/>
</dbReference>
<evidence type="ECO:0000313" key="3">
    <source>
        <dbReference type="Proteomes" id="UP001180487"/>
    </source>
</evidence>
<gene>
    <name evidence="2" type="ORF">J2X19_000282</name>
</gene>
<sequence>MKLILTAAVWALASGLVMAQDAPKKPPVKAAAAKAAPKEASKPTSSRIQLKSAAKNVAAGIEAAEEALTPAEMAIAERVQVGTVPCELGTSVTLVADAKYPGYFNVQVKNLKYRMFPVTTSTGAIRLEDKKAGAVWLQLGNKSMLMNQKLGQRLADECQSPEQVAVAEMLKTKPAQSMFDAPAKLPADAASAPAAATTP</sequence>
<feature type="chain" id="PRO_5045174916" evidence="1">
    <location>
        <begin position="20"/>
        <end position="199"/>
    </location>
</feature>
<evidence type="ECO:0000313" key="2">
    <source>
        <dbReference type="EMBL" id="MDR7375624.1"/>
    </source>
</evidence>
<protein>
    <submittedName>
        <fullName evidence="2">Uncharacterized protein</fullName>
    </submittedName>
</protein>
<comment type="caution">
    <text evidence="2">The sequence shown here is derived from an EMBL/GenBank/DDBJ whole genome shotgun (WGS) entry which is preliminary data.</text>
</comment>
<organism evidence="2 3">
    <name type="scientific">Rhodoferax ferrireducens</name>
    <dbReference type="NCBI Taxonomy" id="192843"/>
    <lineage>
        <taxon>Bacteria</taxon>
        <taxon>Pseudomonadati</taxon>
        <taxon>Pseudomonadota</taxon>
        <taxon>Betaproteobacteria</taxon>
        <taxon>Burkholderiales</taxon>
        <taxon>Comamonadaceae</taxon>
        <taxon>Rhodoferax</taxon>
    </lineage>
</organism>